<name>Q0UNQ0_PHANO</name>
<feature type="signal peptide" evidence="1">
    <location>
        <begin position="1"/>
        <end position="18"/>
    </location>
</feature>
<sequence>MAAIIFVFIFSLKAGLQSHQESVLQPAHHPPHKLRLEVNYLPLPVLPILMAEEFATRAAFIHISEDLDALGEAGFCVGVKQEQVEGNLGEEVRGGKGGYDFLASCGS</sequence>
<reference evidence="3" key="1">
    <citation type="journal article" date="2007" name="Plant Cell">
        <title>Dothideomycete-plant interactions illuminated by genome sequencing and EST analysis of the wheat pathogen Stagonospora nodorum.</title>
        <authorList>
            <person name="Hane J.K."/>
            <person name="Lowe R.G."/>
            <person name="Solomon P.S."/>
            <person name="Tan K.C."/>
            <person name="Schoch C.L."/>
            <person name="Spatafora J.W."/>
            <person name="Crous P.W."/>
            <person name="Kodira C."/>
            <person name="Birren B.W."/>
            <person name="Galagan J.E."/>
            <person name="Torriani S.F."/>
            <person name="McDonald B.A."/>
            <person name="Oliver R.P."/>
        </authorList>
    </citation>
    <scope>NUCLEOTIDE SEQUENCE [LARGE SCALE GENOMIC DNA]</scope>
    <source>
        <strain evidence="3">SN15 / ATCC MYA-4574 / FGSC 10173</strain>
    </source>
</reference>
<organism evidence="2 3">
    <name type="scientific">Phaeosphaeria nodorum (strain SN15 / ATCC MYA-4574 / FGSC 10173)</name>
    <name type="common">Glume blotch fungus</name>
    <name type="synonym">Parastagonospora nodorum</name>
    <dbReference type="NCBI Taxonomy" id="321614"/>
    <lineage>
        <taxon>Eukaryota</taxon>
        <taxon>Fungi</taxon>
        <taxon>Dikarya</taxon>
        <taxon>Ascomycota</taxon>
        <taxon>Pezizomycotina</taxon>
        <taxon>Dothideomycetes</taxon>
        <taxon>Pleosporomycetidae</taxon>
        <taxon>Pleosporales</taxon>
        <taxon>Pleosporineae</taxon>
        <taxon>Phaeosphaeriaceae</taxon>
        <taxon>Parastagonospora</taxon>
    </lineage>
</organism>
<dbReference type="EMBL" id="CH445333">
    <property type="protein sequence ID" value="EAT86445.1"/>
    <property type="molecule type" value="Genomic_DNA"/>
</dbReference>
<evidence type="ECO:0000256" key="1">
    <source>
        <dbReference type="SAM" id="SignalP"/>
    </source>
</evidence>
<dbReference type="InParanoid" id="Q0UNQ0"/>
<dbReference type="GeneID" id="5973859"/>
<dbReference type="VEuPathDB" id="FungiDB:JI435_066140"/>
<accession>Q0UNQ0</accession>
<dbReference type="KEGG" id="pno:SNOG_06614"/>
<proteinExistence type="predicted"/>
<dbReference type="HOGENOM" id="CLU_2210930_0_0_1"/>
<gene>
    <name evidence="2" type="ORF">SNOG_06614</name>
</gene>
<protein>
    <submittedName>
        <fullName evidence="2">Uncharacterized protein</fullName>
    </submittedName>
</protein>
<feature type="chain" id="PRO_5004178046" evidence="1">
    <location>
        <begin position="19"/>
        <end position="107"/>
    </location>
</feature>
<dbReference type="RefSeq" id="XP_001796980.1">
    <property type="nucleotide sequence ID" value="XM_001796928.1"/>
</dbReference>
<dbReference type="AlphaFoldDB" id="Q0UNQ0"/>
<keyword evidence="1" id="KW-0732">Signal</keyword>
<evidence type="ECO:0000313" key="3">
    <source>
        <dbReference type="Proteomes" id="UP000001055"/>
    </source>
</evidence>
<evidence type="ECO:0000313" key="2">
    <source>
        <dbReference type="EMBL" id="EAT86445.1"/>
    </source>
</evidence>
<dbReference type="Proteomes" id="UP000001055">
    <property type="component" value="Unassembled WGS sequence"/>
</dbReference>